<dbReference type="InterPro" id="IPR001692">
    <property type="entry name" value="Histidinol_DH_CS"/>
</dbReference>
<feature type="binding site" evidence="11 15">
    <location>
        <position position="405"/>
    </location>
    <ligand>
        <name>substrate</name>
    </ligand>
</feature>
<keyword evidence="9 11" id="KW-0368">Histidine biosynthesis</keyword>
<dbReference type="Gene3D" id="1.20.5.1300">
    <property type="match status" value="1"/>
</dbReference>
<dbReference type="FunFam" id="3.40.50.1980:FF:000001">
    <property type="entry name" value="Histidinol dehydrogenase"/>
    <property type="match status" value="1"/>
</dbReference>
<evidence type="ECO:0000256" key="10">
    <source>
        <dbReference type="ARBA" id="ARBA00049489"/>
    </source>
</evidence>
<name>A0A0P7C4G9_9BACT</name>
<dbReference type="EMBL" id="LGTQ01000005">
    <property type="protein sequence ID" value="KPM49567.1"/>
    <property type="molecule type" value="Genomic_DNA"/>
</dbReference>
<feature type="binding site" evidence="11 14">
    <location>
        <position position="124"/>
    </location>
    <ligand>
        <name>NAD(+)</name>
        <dbReference type="ChEBI" id="CHEBI:57540"/>
    </ligand>
</feature>
<organism evidence="18 19">
    <name type="scientific">Jiulongibacter sediminis</name>
    <dbReference type="NCBI Taxonomy" id="1605367"/>
    <lineage>
        <taxon>Bacteria</taxon>
        <taxon>Pseudomonadati</taxon>
        <taxon>Bacteroidota</taxon>
        <taxon>Cytophagia</taxon>
        <taxon>Cytophagales</taxon>
        <taxon>Leadbetterellaceae</taxon>
        <taxon>Jiulongibacter</taxon>
    </lineage>
</organism>
<feature type="binding site" evidence="11 16">
    <location>
        <position position="410"/>
    </location>
    <ligand>
        <name>Zn(2+)</name>
        <dbReference type="ChEBI" id="CHEBI:29105"/>
    </ligand>
</feature>
<protein>
    <recommendedName>
        <fullName evidence="3 11">Histidinol dehydrogenase</fullName>
        <shortName evidence="11">HDH</shortName>
        <ecNumber evidence="3 11">1.1.1.23</ecNumber>
    </recommendedName>
</protein>
<dbReference type="SUPFAM" id="SSF53720">
    <property type="entry name" value="ALDH-like"/>
    <property type="match status" value="1"/>
</dbReference>
<dbReference type="CDD" id="cd06572">
    <property type="entry name" value="Histidinol_dh"/>
    <property type="match status" value="1"/>
</dbReference>
<comment type="cofactor">
    <cofactor evidence="11 16">
        <name>Zn(2+)</name>
        <dbReference type="ChEBI" id="CHEBI:29105"/>
    </cofactor>
    <text evidence="11 16">Binds 1 zinc ion per subunit.</text>
</comment>
<keyword evidence="6 11" id="KW-0862">Zinc</keyword>
<evidence type="ECO:0000256" key="15">
    <source>
        <dbReference type="PIRSR" id="PIRSR000099-3"/>
    </source>
</evidence>
<dbReference type="Gene3D" id="3.40.50.1980">
    <property type="entry name" value="Nitrogenase molybdenum iron protein domain"/>
    <property type="match status" value="2"/>
</dbReference>
<sequence length="421" mass="45551">MQDFKFPEKKDWKQILTRPTANIDEIEQKVIPILEEVKKSGDGAIRKFALQFDNILLNDFQVSQAEIDAAEAKLTEELKSSIKIAVQNIRRFHEAQKSSLEIIETMPGVECWRKSVGIEKVGIYIPGGTAPLFSTVLMLAIPAQIAGCKEIVLCSPSNHPAILYSAKLVGVDKIYRVGGAQAIAAMAYGTETVPQVYKIFGPGNQFVTAAKQLVSKEGTAIDMPAGPSEVAVLADDSAKPAFVAADLLSQAEHGVDSQVILVSTSEKLISDVKKEVALQLESLPRREMASKSLENSKAIIVSTIDDGVDLLNEYAAEHLILCVENAEEVGERIINAGSIFLGYYTPESCGDYASGTNHTLPTNGFAKAYSGVSVDSFVKKITFQKISREGLKKLGPHVSTMAEAESLQAHSNAVKVRLAQD</sequence>
<feature type="binding site" evidence="11 14">
    <location>
        <position position="181"/>
    </location>
    <ligand>
        <name>NAD(+)</name>
        <dbReference type="ChEBI" id="CHEBI:57540"/>
    </ligand>
</feature>
<dbReference type="PRINTS" id="PR00083">
    <property type="entry name" value="HOLDHDRGNASE"/>
</dbReference>
<evidence type="ECO:0000256" key="2">
    <source>
        <dbReference type="ARBA" id="ARBA00010178"/>
    </source>
</evidence>
<evidence type="ECO:0000256" key="11">
    <source>
        <dbReference type="HAMAP-Rule" id="MF_01024"/>
    </source>
</evidence>
<evidence type="ECO:0000256" key="13">
    <source>
        <dbReference type="PIRSR" id="PIRSR000099-1"/>
    </source>
</evidence>
<evidence type="ECO:0000313" key="19">
    <source>
        <dbReference type="Proteomes" id="UP000050454"/>
    </source>
</evidence>
<dbReference type="AlphaFoldDB" id="A0A0P7C4G9"/>
<comment type="catalytic activity">
    <reaction evidence="10 11">
        <text>L-histidinol + 2 NAD(+) + H2O = L-histidine + 2 NADH + 3 H(+)</text>
        <dbReference type="Rhea" id="RHEA:20641"/>
        <dbReference type="ChEBI" id="CHEBI:15377"/>
        <dbReference type="ChEBI" id="CHEBI:15378"/>
        <dbReference type="ChEBI" id="CHEBI:57540"/>
        <dbReference type="ChEBI" id="CHEBI:57595"/>
        <dbReference type="ChEBI" id="CHEBI:57699"/>
        <dbReference type="ChEBI" id="CHEBI:57945"/>
        <dbReference type="EC" id="1.1.1.23"/>
    </reaction>
</comment>
<dbReference type="HAMAP" id="MF_01024">
    <property type="entry name" value="HisD"/>
    <property type="match status" value="1"/>
</dbReference>
<dbReference type="InterPro" id="IPR022695">
    <property type="entry name" value="Histidinol_DH_monofunct"/>
</dbReference>
<feature type="binding site" evidence="11 15">
    <location>
        <position position="253"/>
    </location>
    <ligand>
        <name>substrate</name>
    </ligand>
</feature>
<evidence type="ECO:0000256" key="14">
    <source>
        <dbReference type="PIRSR" id="PIRSR000099-2"/>
    </source>
</evidence>
<dbReference type="FunFam" id="1.20.5.1300:FF:000002">
    <property type="entry name" value="Histidinol dehydrogenase, chloroplastic"/>
    <property type="match status" value="1"/>
</dbReference>
<evidence type="ECO:0000256" key="5">
    <source>
        <dbReference type="ARBA" id="ARBA00022723"/>
    </source>
</evidence>
<proteinExistence type="inferred from homology"/>
<feature type="binding site" evidence="11 16">
    <location>
        <position position="250"/>
    </location>
    <ligand>
        <name>Zn(2+)</name>
        <dbReference type="ChEBI" id="CHEBI:29105"/>
    </ligand>
</feature>
<dbReference type="UniPathway" id="UPA00031">
    <property type="reaction ID" value="UER00014"/>
</dbReference>
<dbReference type="GO" id="GO:0005829">
    <property type="term" value="C:cytosol"/>
    <property type="evidence" value="ECO:0007669"/>
    <property type="project" value="TreeGrafter"/>
</dbReference>
<accession>A0A0P7C4G9</accession>
<dbReference type="GO" id="GO:0004399">
    <property type="term" value="F:histidinol dehydrogenase activity"/>
    <property type="evidence" value="ECO:0007669"/>
    <property type="project" value="UniProtKB-UniRule"/>
</dbReference>
<comment type="pathway">
    <text evidence="1 11">Amino-acid biosynthesis; L-histidine biosynthesis; L-histidine from 5-phospho-alpha-D-ribose 1-diphosphate: step 9/9.</text>
</comment>
<feature type="binding site" evidence="11 16">
    <location>
        <position position="253"/>
    </location>
    <ligand>
        <name>Zn(2+)</name>
        <dbReference type="ChEBI" id="CHEBI:29105"/>
    </ligand>
</feature>
<dbReference type="GO" id="GO:0008270">
    <property type="term" value="F:zinc ion binding"/>
    <property type="evidence" value="ECO:0007669"/>
    <property type="project" value="UniProtKB-UniRule"/>
</dbReference>
<dbReference type="PATRIC" id="fig|1605367.3.peg.1927"/>
<evidence type="ECO:0000256" key="4">
    <source>
        <dbReference type="ARBA" id="ARBA00022605"/>
    </source>
</evidence>
<feature type="binding site" evidence="11 15">
    <location>
        <position position="228"/>
    </location>
    <ligand>
        <name>substrate</name>
    </ligand>
</feature>
<keyword evidence="19" id="KW-1185">Reference proteome</keyword>
<dbReference type="Proteomes" id="UP000050454">
    <property type="component" value="Unassembled WGS sequence"/>
</dbReference>
<comment type="caution">
    <text evidence="18">The sequence shown here is derived from an EMBL/GenBank/DDBJ whole genome shotgun (WGS) entry which is preliminary data.</text>
</comment>
<evidence type="ECO:0000256" key="17">
    <source>
        <dbReference type="RuleBase" id="RU004175"/>
    </source>
</evidence>
<feature type="active site" description="Proton acceptor" evidence="11 13">
    <location>
        <position position="318"/>
    </location>
</feature>
<feature type="binding site" evidence="11 15">
    <location>
        <position position="351"/>
    </location>
    <ligand>
        <name>substrate</name>
    </ligand>
</feature>
<dbReference type="PANTHER" id="PTHR21256">
    <property type="entry name" value="HISTIDINOL DEHYDROGENASE HDH"/>
    <property type="match status" value="1"/>
</dbReference>
<feature type="binding site" evidence="11 14">
    <location>
        <position position="204"/>
    </location>
    <ligand>
        <name>NAD(+)</name>
        <dbReference type="ChEBI" id="CHEBI:57540"/>
    </ligand>
</feature>
<evidence type="ECO:0000256" key="1">
    <source>
        <dbReference type="ARBA" id="ARBA00004940"/>
    </source>
</evidence>
<dbReference type="STRING" id="1605367.AFM12_02915"/>
<dbReference type="Pfam" id="PF00815">
    <property type="entry name" value="Histidinol_dh"/>
    <property type="match status" value="1"/>
</dbReference>
<evidence type="ECO:0000313" key="18">
    <source>
        <dbReference type="EMBL" id="KPM49567.1"/>
    </source>
</evidence>
<dbReference type="GO" id="GO:0000105">
    <property type="term" value="P:L-histidine biosynthetic process"/>
    <property type="evidence" value="ECO:0007669"/>
    <property type="project" value="UniProtKB-UniRule"/>
</dbReference>
<feature type="binding site" evidence="11 15">
    <location>
        <position position="250"/>
    </location>
    <ligand>
        <name>substrate</name>
    </ligand>
</feature>
<dbReference type="InterPro" id="IPR016161">
    <property type="entry name" value="Ald_DH/histidinol_DH"/>
</dbReference>
<evidence type="ECO:0000256" key="7">
    <source>
        <dbReference type="ARBA" id="ARBA00023002"/>
    </source>
</evidence>
<keyword evidence="7 11" id="KW-0560">Oxidoreductase</keyword>
<dbReference type="GO" id="GO:0051287">
    <property type="term" value="F:NAD binding"/>
    <property type="evidence" value="ECO:0007669"/>
    <property type="project" value="InterPro"/>
</dbReference>
<reference evidence="18 19" key="1">
    <citation type="submission" date="2015-07" db="EMBL/GenBank/DDBJ databases">
        <title>The draft genome sequence of Leadbetterella sp. JN14-9.</title>
        <authorList>
            <person name="Liu Y."/>
            <person name="Du J."/>
            <person name="Shao Z."/>
        </authorList>
    </citation>
    <scope>NUCLEOTIDE SEQUENCE [LARGE SCALE GENOMIC DNA]</scope>
    <source>
        <strain evidence="18 19">JN14-9</strain>
    </source>
</reference>
<keyword evidence="8 11" id="KW-0520">NAD</keyword>
<evidence type="ECO:0000256" key="12">
    <source>
        <dbReference type="PIRNR" id="PIRNR000099"/>
    </source>
</evidence>
<dbReference type="RefSeq" id="WP_055143771.1">
    <property type="nucleotide sequence ID" value="NZ_JXSZ01000005.1"/>
</dbReference>
<dbReference type="PIRSF" id="PIRSF000099">
    <property type="entry name" value="Histidinol_dh"/>
    <property type="match status" value="1"/>
</dbReference>
<keyword evidence="4 11" id="KW-0028">Amino-acid biosynthesis</keyword>
<dbReference type="PANTHER" id="PTHR21256:SF2">
    <property type="entry name" value="HISTIDINE BIOSYNTHESIS TRIFUNCTIONAL PROTEIN"/>
    <property type="match status" value="1"/>
</dbReference>
<evidence type="ECO:0000256" key="6">
    <source>
        <dbReference type="ARBA" id="ARBA00022833"/>
    </source>
</evidence>
<feature type="binding site" evidence="11 15">
    <location>
        <position position="318"/>
    </location>
    <ligand>
        <name>substrate</name>
    </ligand>
</feature>
<feature type="active site" description="Proton acceptor" evidence="11 13">
    <location>
        <position position="317"/>
    </location>
</feature>
<comment type="function">
    <text evidence="11">Catalyzes the sequential NAD-dependent oxidations of L-histidinol to L-histidinaldehyde and then to L-histidine.</text>
</comment>
<feature type="binding site" evidence="11 15">
    <location>
        <position position="410"/>
    </location>
    <ligand>
        <name>substrate</name>
    </ligand>
</feature>
<gene>
    <name evidence="11" type="primary">hisD</name>
    <name evidence="18" type="ORF">AFM12_02915</name>
</gene>
<dbReference type="EC" id="1.1.1.23" evidence="3 11"/>
<evidence type="ECO:0000256" key="16">
    <source>
        <dbReference type="PIRSR" id="PIRSR000099-4"/>
    </source>
</evidence>
<dbReference type="OrthoDB" id="9805269at2"/>
<dbReference type="InterPro" id="IPR012131">
    <property type="entry name" value="Hstdl_DH"/>
</dbReference>
<keyword evidence="5 11" id="KW-0479">Metal-binding</keyword>
<evidence type="ECO:0000256" key="8">
    <source>
        <dbReference type="ARBA" id="ARBA00023027"/>
    </source>
</evidence>
<comment type="similarity">
    <text evidence="2 11 12 17">Belongs to the histidinol dehydrogenase family.</text>
</comment>
<dbReference type="PROSITE" id="PS00611">
    <property type="entry name" value="HISOL_DEHYDROGENASE"/>
    <property type="match status" value="1"/>
</dbReference>
<dbReference type="NCBIfam" id="TIGR00069">
    <property type="entry name" value="hisD"/>
    <property type="match status" value="1"/>
</dbReference>
<feature type="binding site" evidence="11 16">
    <location>
        <position position="351"/>
    </location>
    <ligand>
        <name>Zn(2+)</name>
        <dbReference type="ChEBI" id="CHEBI:29105"/>
    </ligand>
</feature>
<evidence type="ECO:0000256" key="9">
    <source>
        <dbReference type="ARBA" id="ARBA00023102"/>
    </source>
</evidence>
<evidence type="ECO:0000256" key="3">
    <source>
        <dbReference type="ARBA" id="ARBA00012965"/>
    </source>
</evidence>